<dbReference type="Proteomes" id="UP000239663">
    <property type="component" value="Unassembled WGS sequence"/>
</dbReference>
<name>A0A2S7MZ61_9BACI</name>
<feature type="transmembrane region" description="Helical" evidence="2">
    <location>
        <begin position="163"/>
        <end position="184"/>
    </location>
</feature>
<organism evidence="4 5">
    <name type="scientific">Pradoshia eiseniae</name>
    <dbReference type="NCBI Taxonomy" id="2064768"/>
    <lineage>
        <taxon>Bacteria</taxon>
        <taxon>Bacillati</taxon>
        <taxon>Bacillota</taxon>
        <taxon>Bacilli</taxon>
        <taxon>Bacillales</taxon>
        <taxon>Bacillaceae</taxon>
        <taxon>Pradoshia</taxon>
    </lineage>
</organism>
<evidence type="ECO:0000256" key="2">
    <source>
        <dbReference type="SAM" id="Phobius"/>
    </source>
</evidence>
<protein>
    <recommendedName>
        <fullName evidence="3">VTT domain-containing protein</fullName>
    </recommendedName>
</protein>
<reference evidence="4 5" key="1">
    <citation type="submission" date="2017-12" db="EMBL/GenBank/DDBJ databases">
        <title>Taxonomic description and draft genome of Pradoshia cofamensis Gen. nov., sp. nov., a thermotolerant bacillale isolated from anterior gut of earthworm Eisenia fetida.</title>
        <authorList>
            <person name="Saha T."/>
            <person name="Chakraborty R."/>
        </authorList>
    </citation>
    <scope>NUCLEOTIDE SEQUENCE [LARGE SCALE GENOMIC DNA]</scope>
    <source>
        <strain evidence="4 5">EAG3</strain>
    </source>
</reference>
<comment type="caution">
    <text evidence="4">The sequence shown here is derived from an EMBL/GenBank/DDBJ whole genome shotgun (WGS) entry which is preliminary data.</text>
</comment>
<dbReference type="InterPro" id="IPR032816">
    <property type="entry name" value="VTT_dom"/>
</dbReference>
<dbReference type="GO" id="GO:0005886">
    <property type="term" value="C:plasma membrane"/>
    <property type="evidence" value="ECO:0007669"/>
    <property type="project" value="TreeGrafter"/>
</dbReference>
<dbReference type="RefSeq" id="WP_104849755.1">
    <property type="nucleotide sequence ID" value="NZ_PKOZ01000006.1"/>
</dbReference>
<dbReference type="PANTHER" id="PTHR42709">
    <property type="entry name" value="ALKALINE PHOSPHATASE LIKE PROTEIN"/>
    <property type="match status" value="1"/>
</dbReference>
<evidence type="ECO:0000256" key="1">
    <source>
        <dbReference type="ARBA" id="ARBA00010792"/>
    </source>
</evidence>
<dbReference type="InterPro" id="IPR051311">
    <property type="entry name" value="DedA_domain"/>
</dbReference>
<dbReference type="EMBL" id="PKOZ01000006">
    <property type="protein sequence ID" value="PQD95050.1"/>
    <property type="molecule type" value="Genomic_DNA"/>
</dbReference>
<sequence>MTLDLITDYVHTYGYFVIFVVLFMAMIGIPAPEETLMLLIGGMLLDSGLQFFAVIAIALFAVNTAMLVSYIAGRRLGNRLVIRYGHKINLTPAKWDKLKKRLEKYDGKKMIFTYFLPGMRQLMPYLSGTRKVSYPVFLGFTFTGSLLWALFYTTIGYYLGDVLGPTLLAIFALGICLFFPAIVITKRIVKAKPNERDLAHK</sequence>
<accession>A0A2S7MZ61</accession>
<evidence type="ECO:0000313" key="4">
    <source>
        <dbReference type="EMBL" id="PQD95050.1"/>
    </source>
</evidence>
<keyword evidence="5" id="KW-1185">Reference proteome</keyword>
<feature type="transmembrane region" description="Helical" evidence="2">
    <location>
        <begin position="51"/>
        <end position="73"/>
    </location>
</feature>
<dbReference type="OrthoDB" id="9782291at2"/>
<feature type="domain" description="VTT" evidence="3">
    <location>
        <begin position="34"/>
        <end position="157"/>
    </location>
</feature>
<dbReference type="AlphaFoldDB" id="A0A2S7MZ61"/>
<proteinExistence type="inferred from homology"/>
<dbReference type="PANTHER" id="PTHR42709:SF9">
    <property type="entry name" value="ALKALINE PHOSPHATASE LIKE PROTEIN"/>
    <property type="match status" value="1"/>
</dbReference>
<comment type="similarity">
    <text evidence="1">Belongs to the DedA family.</text>
</comment>
<dbReference type="Pfam" id="PF09335">
    <property type="entry name" value="VTT_dom"/>
    <property type="match status" value="1"/>
</dbReference>
<evidence type="ECO:0000313" key="5">
    <source>
        <dbReference type="Proteomes" id="UP000239663"/>
    </source>
</evidence>
<evidence type="ECO:0000259" key="3">
    <source>
        <dbReference type="Pfam" id="PF09335"/>
    </source>
</evidence>
<feature type="transmembrane region" description="Helical" evidence="2">
    <location>
        <begin position="12"/>
        <end position="31"/>
    </location>
</feature>
<keyword evidence="2" id="KW-0812">Transmembrane</keyword>
<keyword evidence="2" id="KW-1133">Transmembrane helix</keyword>
<keyword evidence="2" id="KW-0472">Membrane</keyword>
<feature type="transmembrane region" description="Helical" evidence="2">
    <location>
        <begin position="132"/>
        <end position="151"/>
    </location>
</feature>
<gene>
    <name evidence="4" type="ORF">CYL18_12030</name>
</gene>